<comment type="caution">
    <text evidence="2">The sequence shown here is derived from an EMBL/GenBank/DDBJ whole genome shotgun (WGS) entry which is preliminary data.</text>
</comment>
<organism evidence="2 3">
    <name type="scientific">Candidatus Staskawiczbacteria bacterium RIFCSPHIGHO2_01_FULL_39_25</name>
    <dbReference type="NCBI Taxonomy" id="1802202"/>
    <lineage>
        <taxon>Bacteria</taxon>
        <taxon>Candidatus Staskawicziibacteriota</taxon>
    </lineage>
</organism>
<protein>
    <recommendedName>
        <fullName evidence="4">Type 4a pilus biogenesis protein PilO</fullName>
    </recommendedName>
</protein>
<evidence type="ECO:0000313" key="2">
    <source>
        <dbReference type="EMBL" id="OGZ63770.1"/>
    </source>
</evidence>
<accession>A0A1G2HNB4</accession>
<sequence length="189" mass="21454">MEINKPVSTVIIFIITLVLIFLFVWPKYQESIVLQKKLAEKQAEYNNKAMYYVKILDAMNEINSRKEVIGKISSALPSDVAFAPLVYFLQKKSSEAGLIIKSIKFSEVSKKNPNQTLDGSGIKVIKFNMNILGNYQGLKNFLLLLERSARLFEVDSISFNALQAQQGLSQSNNQSQTYNFSLDLQTHTY</sequence>
<evidence type="ECO:0000256" key="1">
    <source>
        <dbReference type="SAM" id="Phobius"/>
    </source>
</evidence>
<dbReference type="InterPro" id="IPR007445">
    <property type="entry name" value="PilO"/>
</dbReference>
<dbReference type="STRING" id="1802202.A2730_00565"/>
<gene>
    <name evidence="2" type="ORF">A2730_00565</name>
</gene>
<proteinExistence type="predicted"/>
<reference evidence="2 3" key="1">
    <citation type="journal article" date="2016" name="Nat. Commun.">
        <title>Thousands of microbial genomes shed light on interconnected biogeochemical processes in an aquifer system.</title>
        <authorList>
            <person name="Anantharaman K."/>
            <person name="Brown C.T."/>
            <person name="Hug L.A."/>
            <person name="Sharon I."/>
            <person name="Castelle C.J."/>
            <person name="Probst A.J."/>
            <person name="Thomas B.C."/>
            <person name="Singh A."/>
            <person name="Wilkins M.J."/>
            <person name="Karaoz U."/>
            <person name="Brodie E.L."/>
            <person name="Williams K.H."/>
            <person name="Hubbard S.S."/>
            <person name="Banfield J.F."/>
        </authorList>
    </citation>
    <scope>NUCLEOTIDE SEQUENCE [LARGE SCALE GENOMIC DNA]</scope>
</reference>
<dbReference type="GO" id="GO:0043683">
    <property type="term" value="P:type IV pilus assembly"/>
    <property type="evidence" value="ECO:0007669"/>
    <property type="project" value="InterPro"/>
</dbReference>
<keyword evidence="1" id="KW-0472">Membrane</keyword>
<dbReference type="EMBL" id="MHOO01000011">
    <property type="protein sequence ID" value="OGZ63770.1"/>
    <property type="molecule type" value="Genomic_DNA"/>
</dbReference>
<evidence type="ECO:0000313" key="3">
    <source>
        <dbReference type="Proteomes" id="UP000176855"/>
    </source>
</evidence>
<dbReference type="InterPro" id="IPR014717">
    <property type="entry name" value="Transl_elong_EF1B/ribsomal_bS6"/>
</dbReference>
<dbReference type="GO" id="GO:0043107">
    <property type="term" value="P:type IV pilus-dependent motility"/>
    <property type="evidence" value="ECO:0007669"/>
    <property type="project" value="InterPro"/>
</dbReference>
<dbReference type="AlphaFoldDB" id="A0A1G2HNB4"/>
<dbReference type="Gene3D" id="3.30.70.60">
    <property type="match status" value="1"/>
</dbReference>
<name>A0A1G2HNB4_9BACT</name>
<dbReference type="Pfam" id="PF04350">
    <property type="entry name" value="PilO"/>
    <property type="match status" value="1"/>
</dbReference>
<evidence type="ECO:0008006" key="4">
    <source>
        <dbReference type="Google" id="ProtNLM"/>
    </source>
</evidence>
<feature type="transmembrane region" description="Helical" evidence="1">
    <location>
        <begin position="6"/>
        <end position="25"/>
    </location>
</feature>
<keyword evidence="1" id="KW-1133">Transmembrane helix</keyword>
<keyword evidence="1" id="KW-0812">Transmembrane</keyword>
<dbReference type="Proteomes" id="UP000176855">
    <property type="component" value="Unassembled WGS sequence"/>
</dbReference>